<reference evidence="7 8" key="1">
    <citation type="submission" date="2024-07" db="EMBL/GenBank/DDBJ databases">
        <authorList>
            <person name="Lee S."/>
            <person name="Kang M."/>
        </authorList>
    </citation>
    <scope>NUCLEOTIDE SEQUENCE [LARGE SCALE GENOMIC DNA]</scope>
    <source>
        <strain evidence="7 8">DS6</strain>
    </source>
</reference>
<dbReference type="InterPro" id="IPR018967">
    <property type="entry name" value="FeS-contain_CDGSH-typ"/>
</dbReference>
<proteinExistence type="predicted"/>
<evidence type="ECO:0000256" key="5">
    <source>
        <dbReference type="SAM" id="MobiDB-lite"/>
    </source>
</evidence>
<dbReference type="InterPro" id="IPR042216">
    <property type="entry name" value="MitoNEET_CISD"/>
</dbReference>
<evidence type="ECO:0000259" key="6">
    <source>
        <dbReference type="SMART" id="SM00704"/>
    </source>
</evidence>
<evidence type="ECO:0000256" key="2">
    <source>
        <dbReference type="ARBA" id="ARBA00022723"/>
    </source>
</evidence>
<name>A0ABV3SXW5_9ACTN</name>
<dbReference type="EMBL" id="JBFPJR010000012">
    <property type="protein sequence ID" value="MEX0427771.1"/>
    <property type="molecule type" value="Genomic_DNA"/>
</dbReference>
<evidence type="ECO:0000256" key="4">
    <source>
        <dbReference type="ARBA" id="ARBA00023014"/>
    </source>
</evidence>
<keyword evidence="3" id="KW-0408">Iron</keyword>
<accession>A0ABV3SXW5</accession>
<feature type="region of interest" description="Disordered" evidence="5">
    <location>
        <begin position="1"/>
        <end position="27"/>
    </location>
</feature>
<keyword evidence="8" id="KW-1185">Reference proteome</keyword>
<organism evidence="7 8">
    <name type="scientific">Nocardioides eburneus</name>
    <dbReference type="NCBI Taxonomy" id="3231482"/>
    <lineage>
        <taxon>Bacteria</taxon>
        <taxon>Bacillati</taxon>
        <taxon>Actinomycetota</taxon>
        <taxon>Actinomycetes</taxon>
        <taxon>Propionibacteriales</taxon>
        <taxon>Nocardioidaceae</taxon>
        <taxon>Nocardioides</taxon>
    </lineage>
</organism>
<keyword evidence="1" id="KW-0001">2Fe-2S</keyword>
<dbReference type="Proteomes" id="UP001556631">
    <property type="component" value="Unassembled WGS sequence"/>
</dbReference>
<dbReference type="SMART" id="SM00704">
    <property type="entry name" value="ZnF_CDGSH"/>
    <property type="match status" value="1"/>
</dbReference>
<dbReference type="Gene3D" id="3.40.5.90">
    <property type="entry name" value="CDGSH iron-sulfur domain, mitoNEET-type"/>
    <property type="match status" value="1"/>
</dbReference>
<dbReference type="Pfam" id="PF09360">
    <property type="entry name" value="zf-CDGSH"/>
    <property type="match status" value="1"/>
</dbReference>
<gene>
    <name evidence="7" type="ORF">AB3X52_09085</name>
</gene>
<keyword evidence="4" id="KW-0411">Iron-sulfur</keyword>
<evidence type="ECO:0000313" key="7">
    <source>
        <dbReference type="EMBL" id="MEX0427771.1"/>
    </source>
</evidence>
<dbReference type="RefSeq" id="WP_367993472.1">
    <property type="nucleotide sequence ID" value="NZ_JBFPJR010000012.1"/>
</dbReference>
<keyword evidence="2" id="KW-0479">Metal-binding</keyword>
<feature type="domain" description="Iron-binding zinc finger CDGSH type" evidence="6">
    <location>
        <begin position="36"/>
        <end position="80"/>
    </location>
</feature>
<sequence>MSARDAGSARGAGGATAGSSESPDVVVCPGGPLLLRGDHVVQDEDGSAHRTTRPVSAVCRCGKSATKPWCDGTHKVIPEKLRP</sequence>
<evidence type="ECO:0000313" key="8">
    <source>
        <dbReference type="Proteomes" id="UP001556631"/>
    </source>
</evidence>
<evidence type="ECO:0000256" key="3">
    <source>
        <dbReference type="ARBA" id="ARBA00023004"/>
    </source>
</evidence>
<evidence type="ECO:0000256" key="1">
    <source>
        <dbReference type="ARBA" id="ARBA00022714"/>
    </source>
</evidence>
<protein>
    <submittedName>
        <fullName evidence="7">CDGSH iron-sulfur domain-containing protein</fullName>
    </submittedName>
</protein>
<comment type="caution">
    <text evidence="7">The sequence shown here is derived from an EMBL/GenBank/DDBJ whole genome shotgun (WGS) entry which is preliminary data.</text>
</comment>